<reference evidence="2" key="1">
    <citation type="submission" date="2021-01" db="EMBL/GenBank/DDBJ databases">
        <title>Genome sequence of strain Noviherbaspirillum sp. DKR-6.</title>
        <authorList>
            <person name="Chaudhary D.K."/>
        </authorList>
    </citation>
    <scope>NUCLEOTIDE SEQUENCE</scope>
    <source>
        <strain evidence="2">DKR-6</strain>
    </source>
</reference>
<protein>
    <submittedName>
        <fullName evidence="2">Bifunctional DNA primase/polymerase</fullName>
    </submittedName>
</protein>
<proteinExistence type="predicted"/>
<dbReference type="Proteomes" id="UP000622890">
    <property type="component" value="Unassembled WGS sequence"/>
</dbReference>
<gene>
    <name evidence="2" type="ORF">JJB74_14550</name>
</gene>
<organism evidence="2 3">
    <name type="scientific">Noviherbaspirillum pedocola</name>
    <dbReference type="NCBI Taxonomy" id="2801341"/>
    <lineage>
        <taxon>Bacteria</taxon>
        <taxon>Pseudomonadati</taxon>
        <taxon>Pseudomonadota</taxon>
        <taxon>Betaproteobacteria</taxon>
        <taxon>Burkholderiales</taxon>
        <taxon>Oxalobacteraceae</taxon>
        <taxon>Noviherbaspirillum</taxon>
    </lineage>
</organism>
<dbReference type="EMBL" id="JAEPBG010000005">
    <property type="protein sequence ID" value="MBK4735838.1"/>
    <property type="molecule type" value="Genomic_DNA"/>
</dbReference>
<evidence type="ECO:0000313" key="2">
    <source>
        <dbReference type="EMBL" id="MBK4735838.1"/>
    </source>
</evidence>
<accession>A0A934W7P3</accession>
<dbReference type="AlphaFoldDB" id="A0A934W7P3"/>
<sequence length="563" mass="61167">MNAMHHPQVTVVRSHTVLLGDPANVSQILCKVQQRCIQVCIKFPPPIAVVTKALTASPDQQFHRQKRDYALALARRGFHVFPCKPEGKKPLTLHGFKDASVNPEQVDAWWDKWPEANIGMATGIVDGNKQLIVVDVDPRNGGEEGLFALEKRFGALPDTEVVLTGGGGWHYYLWAPAGITFKSKIADGIDLKSSGGYVIGVGSTHASGKDYTYQASCDPEDGQAIADAPEWLIEHFAKQNKPVDAPAVASQASELAGEEIQEIQRFLHMLPASCSRSEWIEILMAVHSRGDDPMLRQAAKEWSQTCPEKYDEAAFNKAWDSFTGDGGITIATQAWRANEAGLKQSDVSDFDVNAIDFARPSIDPQKDDKHAETGIATAGAGRTNDAPPAHLLTIPGALAAFVNWYNDTATRPQPYFGVVAALAFASVVMGRLYHTTGNNYSSLYFLILGKSGSGKEHPKWAIEEALEAAGLGWLVGPSEYSSANAVDNMLRTKPTHIAIIDEIGLILQAGNAKNNPIPGTAKRRLMEVFGRCHGELQSKAFSHQGLTAKQLAALTIIQFRIPD</sequence>
<dbReference type="SMART" id="SM00943">
    <property type="entry name" value="Prim-Pol"/>
    <property type="match status" value="1"/>
</dbReference>
<evidence type="ECO:0000259" key="1">
    <source>
        <dbReference type="SMART" id="SM00943"/>
    </source>
</evidence>
<evidence type="ECO:0000313" key="3">
    <source>
        <dbReference type="Proteomes" id="UP000622890"/>
    </source>
</evidence>
<comment type="caution">
    <text evidence="2">The sequence shown here is derived from an EMBL/GenBank/DDBJ whole genome shotgun (WGS) entry which is preliminary data.</text>
</comment>
<dbReference type="Gene3D" id="3.30.720.160">
    <property type="entry name" value="Bifunctional DNA primase/polymerase, N-terminal"/>
    <property type="match status" value="1"/>
</dbReference>
<name>A0A934W7P3_9BURK</name>
<dbReference type="GO" id="GO:0016817">
    <property type="term" value="F:hydrolase activity, acting on acid anhydrides"/>
    <property type="evidence" value="ECO:0007669"/>
    <property type="project" value="InterPro"/>
</dbReference>
<dbReference type="InterPro" id="IPR015330">
    <property type="entry name" value="DNA_primase/pol_bifunc_N"/>
</dbReference>
<dbReference type="Pfam" id="PF08707">
    <property type="entry name" value="PriCT_2"/>
    <property type="match status" value="1"/>
</dbReference>
<keyword evidence="3" id="KW-1185">Reference proteome</keyword>
<dbReference type="RefSeq" id="WP_200592640.1">
    <property type="nucleotide sequence ID" value="NZ_JAEPBG010000005.1"/>
</dbReference>
<dbReference type="SUPFAM" id="SSF56747">
    <property type="entry name" value="Prim-pol domain"/>
    <property type="match status" value="1"/>
</dbReference>
<dbReference type="Pfam" id="PF09250">
    <property type="entry name" value="Prim-Pol"/>
    <property type="match status" value="1"/>
</dbReference>
<feature type="domain" description="DNA primase/polymerase bifunctional N-terminal" evidence="1">
    <location>
        <begin position="70"/>
        <end position="232"/>
    </location>
</feature>
<dbReference type="InterPro" id="IPR014819">
    <property type="entry name" value="PriCT_2"/>
</dbReference>
<dbReference type="CDD" id="cd04859">
    <property type="entry name" value="Prim_Pol"/>
    <property type="match status" value="1"/>
</dbReference>